<dbReference type="InterPro" id="IPR029058">
    <property type="entry name" value="AB_hydrolase_fold"/>
</dbReference>
<dbReference type="PANTHER" id="PTHR43798:SF33">
    <property type="entry name" value="HYDROLASE, PUTATIVE (AFU_ORTHOLOGUE AFUA_2G14860)-RELATED"/>
    <property type="match status" value="1"/>
</dbReference>
<dbReference type="Pfam" id="PF00561">
    <property type="entry name" value="Abhydrolase_1"/>
    <property type="match status" value="1"/>
</dbReference>
<evidence type="ECO:0000256" key="1">
    <source>
        <dbReference type="ARBA" id="ARBA00006989"/>
    </source>
</evidence>
<gene>
    <name evidence="4" type="ORF">GIG_03407</name>
</gene>
<dbReference type="InterPro" id="IPR000073">
    <property type="entry name" value="AB_hydrolase_1"/>
</dbReference>
<evidence type="ECO:0000259" key="3">
    <source>
        <dbReference type="Pfam" id="PF00561"/>
    </source>
</evidence>
<keyword evidence="5" id="KW-1185">Reference proteome</keyword>
<dbReference type="PANTHER" id="PTHR43798">
    <property type="entry name" value="MONOACYLGLYCEROL LIPASE"/>
    <property type="match status" value="1"/>
</dbReference>
<dbReference type="Proteomes" id="UP000005055">
    <property type="component" value="Unassembled WGS sequence"/>
</dbReference>
<protein>
    <submittedName>
        <fullName evidence="4">Esterase/lipase</fullName>
    </submittedName>
</protein>
<dbReference type="GO" id="GO:0052689">
    <property type="term" value="F:carboxylic ester hydrolase activity"/>
    <property type="evidence" value="ECO:0007669"/>
    <property type="project" value="UniProtKB-KW"/>
</dbReference>
<accession>F9QE53</accession>
<evidence type="ECO:0000256" key="2">
    <source>
        <dbReference type="ARBA" id="ARBA00022487"/>
    </source>
</evidence>
<proteinExistence type="inferred from homology"/>
<organism evidence="4 5">
    <name type="scientific">Mycoplasmopsis anatis 1340</name>
    <dbReference type="NCBI Taxonomy" id="1034808"/>
    <lineage>
        <taxon>Bacteria</taxon>
        <taxon>Bacillati</taxon>
        <taxon>Mycoplasmatota</taxon>
        <taxon>Mycoplasmoidales</taxon>
        <taxon>Metamycoplasmataceae</taxon>
        <taxon>Mycoplasmopsis</taxon>
    </lineage>
</organism>
<dbReference type="STRING" id="1034808.GIG_03407"/>
<sequence>MLQNRRIMKKFNFNGYDLEYFEQNTNKNKNMIFIHGFGSNVNFFDSLINEFCDEYNIFGLNMPAHGNSEYDNKLMNFETFCEIFRQFLNFLDLRNVTLIGHSLGGGIAGANLINSHQIKKCILIGPMNRTSLAKVKEFNDCFFPTNLNEWEKLIRLCYFNPDSIISNQEIRKKTQQYFVENCVQIEYVYKLGKNLPSNKNMDLIENGLNKSNTKIGLFIGDHDGIIDLENIVPYYQNVVKNLKVYKINNAGHSIWLENWNDFVNKLHEFLNEL</sequence>
<dbReference type="GO" id="GO:0016020">
    <property type="term" value="C:membrane"/>
    <property type="evidence" value="ECO:0007669"/>
    <property type="project" value="TreeGrafter"/>
</dbReference>
<evidence type="ECO:0000313" key="5">
    <source>
        <dbReference type="Proteomes" id="UP000005055"/>
    </source>
</evidence>
<comment type="similarity">
    <text evidence="1">Belongs to the lipase/esterase LIP3/BchO family.</text>
</comment>
<dbReference type="InterPro" id="IPR050266">
    <property type="entry name" value="AB_hydrolase_sf"/>
</dbReference>
<keyword evidence="2" id="KW-0719">Serine esterase</keyword>
<dbReference type="eggNOG" id="COG2267">
    <property type="taxonomic scope" value="Bacteria"/>
</dbReference>
<dbReference type="EMBL" id="AFVJ01000033">
    <property type="protein sequence ID" value="EGS28966.1"/>
    <property type="molecule type" value="Genomic_DNA"/>
</dbReference>
<dbReference type="SUPFAM" id="SSF53474">
    <property type="entry name" value="alpha/beta-Hydrolases"/>
    <property type="match status" value="1"/>
</dbReference>
<evidence type="ECO:0000313" key="4">
    <source>
        <dbReference type="EMBL" id="EGS28966.1"/>
    </source>
</evidence>
<dbReference type="AlphaFoldDB" id="F9QE53"/>
<keyword evidence="2" id="KW-0378">Hydrolase</keyword>
<feature type="domain" description="AB hydrolase-1" evidence="3">
    <location>
        <begin position="31"/>
        <end position="257"/>
    </location>
</feature>
<name>F9QE53_9BACT</name>
<comment type="caution">
    <text evidence="4">The sequence shown here is derived from an EMBL/GenBank/DDBJ whole genome shotgun (WGS) entry which is preliminary data.</text>
</comment>
<dbReference type="Gene3D" id="3.40.50.1820">
    <property type="entry name" value="alpha/beta hydrolase"/>
    <property type="match status" value="1"/>
</dbReference>
<reference evidence="4 5" key="1">
    <citation type="journal article" date="2011" name="J. Bacteriol.">
        <title>Genome Sequence of Duck Pathogen Mycoplasma anatis Strain 1340.</title>
        <authorList>
            <person name="Guo Z."/>
            <person name="Chen P."/>
            <person name="Ren P."/>
            <person name="Kuang S."/>
            <person name="Zhou Z."/>
            <person name="Li Z."/>
            <person name="Liu M."/>
            <person name="Shi D."/>
            <person name="Xiao Y."/>
            <person name="Wang X."/>
            <person name="Zhou R."/>
            <person name="Jin H."/>
            <person name="Bi D."/>
        </authorList>
    </citation>
    <scope>NUCLEOTIDE SEQUENCE [LARGE SCALE GENOMIC DNA]</scope>
    <source>
        <strain evidence="4 5">1340</strain>
    </source>
</reference>